<dbReference type="AlphaFoldDB" id="A0A2K1L9H2"/>
<evidence type="ECO:0000313" key="3">
    <source>
        <dbReference type="Proteomes" id="UP000006727"/>
    </source>
</evidence>
<sequence>MHRTGDDVQDSRLLFKMALQKKTGVAFVAFCANSSQ</sequence>
<reference evidence="2" key="3">
    <citation type="submission" date="2020-12" db="UniProtKB">
        <authorList>
            <consortium name="EnsemblPlants"/>
        </authorList>
    </citation>
    <scope>IDENTIFICATION</scope>
</reference>
<dbReference type="EnsemblPlants" id="Pp3c1_23890V3.1">
    <property type="protein sequence ID" value="Pp3c1_23890V3.1"/>
    <property type="gene ID" value="Pp3c1_23890"/>
</dbReference>
<dbReference type="InParanoid" id="A0A2K1L9H2"/>
<accession>A0A2K1L9H2</accession>
<keyword evidence="3" id="KW-1185">Reference proteome</keyword>
<dbReference type="EMBL" id="ABEU02000001">
    <property type="protein sequence ID" value="PNR62664.1"/>
    <property type="molecule type" value="Genomic_DNA"/>
</dbReference>
<gene>
    <name evidence="1" type="ORF">PHYPA_001088</name>
</gene>
<evidence type="ECO:0000313" key="2">
    <source>
        <dbReference type="EnsemblPlants" id="Pp3c1_23890V3.1"/>
    </source>
</evidence>
<dbReference type="Proteomes" id="UP000006727">
    <property type="component" value="Chromosome 1"/>
</dbReference>
<evidence type="ECO:0000313" key="1">
    <source>
        <dbReference type="EMBL" id="PNR62664.1"/>
    </source>
</evidence>
<name>A0A2K1L9H2_PHYPA</name>
<reference evidence="1 3" key="1">
    <citation type="journal article" date="2008" name="Science">
        <title>The Physcomitrella genome reveals evolutionary insights into the conquest of land by plants.</title>
        <authorList>
            <person name="Rensing S."/>
            <person name="Lang D."/>
            <person name="Zimmer A."/>
            <person name="Terry A."/>
            <person name="Salamov A."/>
            <person name="Shapiro H."/>
            <person name="Nishiyama T."/>
            <person name="Perroud P.-F."/>
            <person name="Lindquist E."/>
            <person name="Kamisugi Y."/>
            <person name="Tanahashi T."/>
            <person name="Sakakibara K."/>
            <person name="Fujita T."/>
            <person name="Oishi K."/>
            <person name="Shin-I T."/>
            <person name="Kuroki Y."/>
            <person name="Toyoda A."/>
            <person name="Suzuki Y."/>
            <person name="Hashimoto A."/>
            <person name="Yamaguchi K."/>
            <person name="Sugano A."/>
            <person name="Kohara Y."/>
            <person name="Fujiyama A."/>
            <person name="Anterola A."/>
            <person name="Aoki S."/>
            <person name="Ashton N."/>
            <person name="Barbazuk W.B."/>
            <person name="Barker E."/>
            <person name="Bennetzen J."/>
            <person name="Bezanilla M."/>
            <person name="Blankenship R."/>
            <person name="Cho S.H."/>
            <person name="Dutcher S."/>
            <person name="Estelle M."/>
            <person name="Fawcett J.A."/>
            <person name="Gundlach H."/>
            <person name="Hanada K."/>
            <person name="Heyl A."/>
            <person name="Hicks K.A."/>
            <person name="Hugh J."/>
            <person name="Lohr M."/>
            <person name="Mayer K."/>
            <person name="Melkozernov A."/>
            <person name="Murata T."/>
            <person name="Nelson D."/>
            <person name="Pils B."/>
            <person name="Prigge M."/>
            <person name="Reiss B."/>
            <person name="Renner T."/>
            <person name="Rombauts S."/>
            <person name="Rushton P."/>
            <person name="Sanderfoot A."/>
            <person name="Schween G."/>
            <person name="Shiu S.-H."/>
            <person name="Stueber K."/>
            <person name="Theodoulou F.L."/>
            <person name="Tu H."/>
            <person name="Van de Peer Y."/>
            <person name="Verrier P.J."/>
            <person name="Waters E."/>
            <person name="Wood A."/>
            <person name="Yang L."/>
            <person name="Cove D."/>
            <person name="Cuming A."/>
            <person name="Hasebe M."/>
            <person name="Lucas S."/>
            <person name="Mishler D.B."/>
            <person name="Reski R."/>
            <person name="Grigoriev I."/>
            <person name="Quatrano R.S."/>
            <person name="Boore J.L."/>
        </authorList>
    </citation>
    <scope>NUCLEOTIDE SEQUENCE [LARGE SCALE GENOMIC DNA]</scope>
    <source>
        <strain evidence="2 3">cv. Gransden 2004</strain>
    </source>
</reference>
<reference evidence="1 3" key="2">
    <citation type="journal article" date="2018" name="Plant J.">
        <title>The Physcomitrella patens chromosome-scale assembly reveals moss genome structure and evolution.</title>
        <authorList>
            <person name="Lang D."/>
            <person name="Ullrich K.K."/>
            <person name="Murat F."/>
            <person name="Fuchs J."/>
            <person name="Jenkins J."/>
            <person name="Haas F.B."/>
            <person name="Piednoel M."/>
            <person name="Gundlach H."/>
            <person name="Van Bel M."/>
            <person name="Meyberg R."/>
            <person name="Vives C."/>
            <person name="Morata J."/>
            <person name="Symeonidi A."/>
            <person name="Hiss M."/>
            <person name="Muchero W."/>
            <person name="Kamisugi Y."/>
            <person name="Saleh O."/>
            <person name="Blanc G."/>
            <person name="Decker E.L."/>
            <person name="van Gessel N."/>
            <person name="Grimwood J."/>
            <person name="Hayes R.D."/>
            <person name="Graham S.W."/>
            <person name="Gunter L.E."/>
            <person name="McDaniel S.F."/>
            <person name="Hoernstein S.N.W."/>
            <person name="Larsson A."/>
            <person name="Li F.W."/>
            <person name="Perroud P.F."/>
            <person name="Phillips J."/>
            <person name="Ranjan P."/>
            <person name="Rokshar D.S."/>
            <person name="Rothfels C.J."/>
            <person name="Schneider L."/>
            <person name="Shu S."/>
            <person name="Stevenson D.W."/>
            <person name="Thummler F."/>
            <person name="Tillich M."/>
            <person name="Villarreal Aguilar J.C."/>
            <person name="Widiez T."/>
            <person name="Wong G.K."/>
            <person name="Wymore A."/>
            <person name="Zhang Y."/>
            <person name="Zimmer A.D."/>
            <person name="Quatrano R.S."/>
            <person name="Mayer K.F.X."/>
            <person name="Goodstein D."/>
            <person name="Casacuberta J.M."/>
            <person name="Vandepoele K."/>
            <person name="Reski R."/>
            <person name="Cuming A.C."/>
            <person name="Tuskan G.A."/>
            <person name="Maumus F."/>
            <person name="Salse J."/>
            <person name="Schmutz J."/>
            <person name="Rensing S.A."/>
        </authorList>
    </citation>
    <scope>NUCLEOTIDE SEQUENCE [LARGE SCALE GENOMIC DNA]</scope>
    <source>
        <strain evidence="2 3">cv. Gransden 2004</strain>
    </source>
</reference>
<protein>
    <submittedName>
        <fullName evidence="1 2">Uncharacterized protein</fullName>
    </submittedName>
</protein>
<dbReference type="Gramene" id="Pp3c1_23890V3.1">
    <property type="protein sequence ID" value="Pp3c1_23890V3.1"/>
    <property type="gene ID" value="Pp3c1_23890"/>
</dbReference>
<organism evidence="1">
    <name type="scientific">Physcomitrium patens</name>
    <name type="common">Spreading-leaved earth moss</name>
    <name type="synonym">Physcomitrella patens</name>
    <dbReference type="NCBI Taxonomy" id="3218"/>
    <lineage>
        <taxon>Eukaryota</taxon>
        <taxon>Viridiplantae</taxon>
        <taxon>Streptophyta</taxon>
        <taxon>Embryophyta</taxon>
        <taxon>Bryophyta</taxon>
        <taxon>Bryophytina</taxon>
        <taxon>Bryopsida</taxon>
        <taxon>Funariidae</taxon>
        <taxon>Funariales</taxon>
        <taxon>Funariaceae</taxon>
        <taxon>Physcomitrium</taxon>
    </lineage>
</organism>
<proteinExistence type="predicted"/>